<organism evidence="4 5">
    <name type="scientific">Neocallimastix californiae</name>
    <dbReference type="NCBI Taxonomy" id="1754190"/>
    <lineage>
        <taxon>Eukaryota</taxon>
        <taxon>Fungi</taxon>
        <taxon>Fungi incertae sedis</taxon>
        <taxon>Chytridiomycota</taxon>
        <taxon>Chytridiomycota incertae sedis</taxon>
        <taxon>Neocallimastigomycetes</taxon>
        <taxon>Neocallimastigales</taxon>
        <taxon>Neocallimastigaceae</taxon>
        <taxon>Neocallimastix</taxon>
    </lineage>
</organism>
<evidence type="ECO:0000256" key="2">
    <source>
        <dbReference type="SAM" id="MobiDB-lite"/>
    </source>
</evidence>
<evidence type="ECO:0000259" key="3">
    <source>
        <dbReference type="Pfam" id="PF18289"/>
    </source>
</evidence>
<dbReference type="PANTHER" id="PTHR14362:SF2">
    <property type="entry name" value="COILED-COIL DOMAIN-CONTAINING PROTEIN 81"/>
    <property type="match status" value="1"/>
</dbReference>
<dbReference type="GO" id="GO:0005815">
    <property type="term" value="C:microtubule organizing center"/>
    <property type="evidence" value="ECO:0007669"/>
    <property type="project" value="TreeGrafter"/>
</dbReference>
<gene>
    <name evidence="4" type="ORF">LY90DRAFT_509318</name>
</gene>
<reference evidence="4 5" key="1">
    <citation type="submission" date="2016-08" db="EMBL/GenBank/DDBJ databases">
        <title>A Parts List for Fungal Cellulosomes Revealed by Comparative Genomics.</title>
        <authorList>
            <consortium name="DOE Joint Genome Institute"/>
            <person name="Haitjema C.H."/>
            <person name="Gilmore S.P."/>
            <person name="Henske J.K."/>
            <person name="Solomon K.V."/>
            <person name="De Groot R."/>
            <person name="Kuo A."/>
            <person name="Mondo S.J."/>
            <person name="Salamov A.A."/>
            <person name="Labutti K."/>
            <person name="Zhao Z."/>
            <person name="Chiniquy J."/>
            <person name="Barry K."/>
            <person name="Brewer H.M."/>
            <person name="Purvine S.O."/>
            <person name="Wright A.T."/>
            <person name="Boxma B."/>
            <person name="Van Alen T."/>
            <person name="Hackstein J.H."/>
            <person name="Baker S.E."/>
            <person name="Grigoriev I.V."/>
            <person name="O'Malley M.A."/>
        </authorList>
    </citation>
    <scope>NUCLEOTIDE SEQUENCE [LARGE SCALE GENOMIC DNA]</scope>
    <source>
        <strain evidence="4 5">G1</strain>
    </source>
</reference>
<protein>
    <recommendedName>
        <fullName evidence="3">CCDC81 HU domain-containing protein</fullName>
    </recommendedName>
</protein>
<feature type="compositionally biased region" description="Low complexity" evidence="2">
    <location>
        <begin position="216"/>
        <end position="241"/>
    </location>
</feature>
<evidence type="ECO:0000313" key="4">
    <source>
        <dbReference type="EMBL" id="ORY46169.1"/>
    </source>
</evidence>
<keyword evidence="1" id="KW-0175">Coiled coil</keyword>
<feature type="coiled-coil region" evidence="1">
    <location>
        <begin position="487"/>
        <end position="521"/>
    </location>
</feature>
<dbReference type="InterPro" id="IPR040673">
    <property type="entry name" value="CCDC81_HU_dom_2"/>
</dbReference>
<comment type="caution">
    <text evidence="4">The sequence shown here is derived from an EMBL/GenBank/DDBJ whole genome shotgun (WGS) entry which is preliminary data.</text>
</comment>
<evidence type="ECO:0000256" key="1">
    <source>
        <dbReference type="SAM" id="Coils"/>
    </source>
</evidence>
<dbReference type="Pfam" id="PF18289">
    <property type="entry name" value="HU-CCDC81_euk_2"/>
    <property type="match status" value="1"/>
</dbReference>
<dbReference type="PANTHER" id="PTHR14362">
    <property type="entry name" value="COILED-COIL DOMAIN-CONTAINING PROTEIN 81"/>
    <property type="match status" value="1"/>
</dbReference>
<sequence>MENNVITDVTNLFSFFPKLRKFTNLTKKEYQTIWNTLAAYIKDQLLIEKSPEVPGLGIFYTIQSWNDRQKILIPQFFPSPKTFSRHPGYKNYKTLLEFKCRNRTKLNFTILSQMCKINREDFEMGLRDLQLFILHAVNKKLELSLILGKIGRLKISPEYIKMKFSVSILNELKDALIDLNESIEDINEINCDEKKEKKNKNNTENETENEIAIERINTNTNENLSQNNYNDNNKNNENRSNTKSIQEKSSNIKELDKTIENLTEMLKQEEEEFLPFDLLNRKDFYKLTENEKNKAITDLFKNFNGYKVQQNNYLKGPIPFHGTDNVFKPLIKQTHPYFLIKNNLKKINNQNNIFPNLKKNRFDPEVKKEDEIIKKVYDEIKPTAPHTHPYCGNRIWKSFNSCPICRQNKSVEIYTKKNDEKMEKELDLYLMRKAEKEKEEEEKYQKEIDFVRYKQAKEIAEFNKQIGEQKGSVFANRPQVKNPILENQKYTNELKEQIMNKEEERKKLKIAQELENRLYNKQFLYEFSKDQAEKHLHKLNVQQQQRDSLLFQIEKNRLEKLEKEKFDNYMFKKCSENLFARDEQPLFDLQKQKAIDLYHDQKLLERNKIMVNNKRQQKELQDDIDRLKFCQLLYKRDYNNEKRERTEIRKELESYWNEQIKKSDYDKRII</sequence>
<feature type="coiled-coil region" evidence="1">
    <location>
        <begin position="169"/>
        <end position="206"/>
    </location>
</feature>
<feature type="domain" description="CCDC81 HU" evidence="3">
    <location>
        <begin position="104"/>
        <end position="173"/>
    </location>
</feature>
<proteinExistence type="predicted"/>
<dbReference type="OrthoDB" id="125906at2759"/>
<keyword evidence="5" id="KW-1185">Reference proteome</keyword>
<dbReference type="InterPro" id="IPR026295">
    <property type="entry name" value="CCD81"/>
</dbReference>
<evidence type="ECO:0000313" key="5">
    <source>
        <dbReference type="Proteomes" id="UP000193920"/>
    </source>
</evidence>
<dbReference type="AlphaFoldDB" id="A0A1Y2CGL7"/>
<dbReference type="EMBL" id="MCOG01000109">
    <property type="protein sequence ID" value="ORY46169.1"/>
    <property type="molecule type" value="Genomic_DNA"/>
</dbReference>
<feature type="region of interest" description="Disordered" evidence="2">
    <location>
        <begin position="216"/>
        <end position="250"/>
    </location>
</feature>
<accession>A0A1Y2CGL7</accession>
<dbReference type="Proteomes" id="UP000193920">
    <property type="component" value="Unassembled WGS sequence"/>
</dbReference>
<name>A0A1Y2CGL7_9FUNG</name>